<dbReference type="InterPro" id="IPR011059">
    <property type="entry name" value="Metal-dep_hydrolase_composite"/>
</dbReference>
<protein>
    <recommendedName>
        <fullName evidence="4">N-acetylglucosamine-6-phosphate deacetylase</fullName>
    </recommendedName>
</protein>
<dbReference type="PATRIC" id="fig|1379870.5.peg.2513"/>
<dbReference type="Gene3D" id="3.20.20.140">
    <property type="entry name" value="Metal-dependent hydrolases"/>
    <property type="match status" value="1"/>
</dbReference>
<keyword evidence="1" id="KW-0378">Hydrolase</keyword>
<dbReference type="SUPFAM" id="SSF51338">
    <property type="entry name" value="Composite domain of metallo-dependent hydrolases"/>
    <property type="match status" value="1"/>
</dbReference>
<evidence type="ECO:0000313" key="3">
    <source>
        <dbReference type="Proteomes" id="UP000033054"/>
    </source>
</evidence>
<dbReference type="PANTHER" id="PTHR11113">
    <property type="entry name" value="N-ACETYLGLUCOSAMINE-6-PHOSPHATE DEACETYLASE"/>
    <property type="match status" value="1"/>
</dbReference>
<name>A0A0E3V7I1_9BACT</name>
<dbReference type="STRING" id="1379870.SD10_11565"/>
<evidence type="ECO:0000256" key="1">
    <source>
        <dbReference type="ARBA" id="ARBA00022801"/>
    </source>
</evidence>
<gene>
    <name evidence="2" type="ORF">SD10_11565</name>
</gene>
<evidence type="ECO:0008006" key="4">
    <source>
        <dbReference type="Google" id="ProtNLM"/>
    </source>
</evidence>
<dbReference type="Proteomes" id="UP000033054">
    <property type="component" value="Chromosome"/>
</dbReference>
<accession>A0A0E3V7I1</accession>
<dbReference type="HOGENOM" id="CLU_2439277_0_0_10"/>
<dbReference type="GO" id="GO:0008448">
    <property type="term" value="F:N-acetylglucosamine-6-phosphate deacetylase activity"/>
    <property type="evidence" value="ECO:0007669"/>
    <property type="project" value="TreeGrafter"/>
</dbReference>
<sequence>MMLHKLVNGTLLTPYRAIQGGTIVIGDGQVLGVHEGPVDVPDAVEIDAKGQFVAPCFIDIHVHGGGGFDFRKMALLNYLIEQRLRVALPP</sequence>
<proteinExistence type="predicted"/>
<dbReference type="RefSeq" id="WP_046573941.1">
    <property type="nucleotide sequence ID" value="NZ_CP010429.1"/>
</dbReference>
<dbReference type="Gene3D" id="2.30.40.10">
    <property type="entry name" value="Urease, subunit C, domain 1"/>
    <property type="match status" value="1"/>
</dbReference>
<keyword evidence="3" id="KW-1185">Reference proteome</keyword>
<dbReference type="AlphaFoldDB" id="A0A0E3V7I1"/>
<reference evidence="2 3" key="1">
    <citation type="journal article" date="2014" name="Curr. Microbiol.">
        <title>Spirosoma radiotolerans sp. nov., a gamma-radiation-resistant bacterium isolated from gamma ray-irradiated soil.</title>
        <authorList>
            <person name="Lee J.J."/>
            <person name="Srinivasan S."/>
            <person name="Lim S."/>
            <person name="Joe M."/>
            <person name="Im S."/>
            <person name="Bae S.I."/>
            <person name="Park K.R."/>
            <person name="Han J.H."/>
            <person name="Park S.H."/>
            <person name="Joo B.M."/>
            <person name="Park S.J."/>
            <person name="Kim M.K."/>
        </authorList>
    </citation>
    <scope>NUCLEOTIDE SEQUENCE [LARGE SCALE GENOMIC DNA]</scope>
    <source>
        <strain evidence="2 3">DG5A</strain>
    </source>
</reference>
<evidence type="ECO:0000313" key="2">
    <source>
        <dbReference type="EMBL" id="AKD55446.1"/>
    </source>
</evidence>
<dbReference type="GO" id="GO:0006046">
    <property type="term" value="P:N-acetylglucosamine catabolic process"/>
    <property type="evidence" value="ECO:0007669"/>
    <property type="project" value="TreeGrafter"/>
</dbReference>
<dbReference type="KEGG" id="srd:SD10_11565"/>
<organism evidence="2 3">
    <name type="scientific">Spirosoma radiotolerans</name>
    <dbReference type="NCBI Taxonomy" id="1379870"/>
    <lineage>
        <taxon>Bacteria</taxon>
        <taxon>Pseudomonadati</taxon>
        <taxon>Bacteroidota</taxon>
        <taxon>Cytophagia</taxon>
        <taxon>Cytophagales</taxon>
        <taxon>Cytophagaceae</taxon>
        <taxon>Spirosoma</taxon>
    </lineage>
</organism>
<dbReference type="PANTHER" id="PTHR11113:SF14">
    <property type="entry name" value="N-ACETYLGLUCOSAMINE-6-PHOSPHATE DEACETYLASE"/>
    <property type="match status" value="1"/>
</dbReference>
<dbReference type="EMBL" id="CP010429">
    <property type="protein sequence ID" value="AKD55446.1"/>
    <property type="molecule type" value="Genomic_DNA"/>
</dbReference>